<dbReference type="AlphaFoldDB" id="A0A1D8NQH0"/>
<dbReference type="OrthoDB" id="4082813at2759"/>
<evidence type="ECO:0000313" key="3">
    <source>
        <dbReference type="EMBL" id="AOW07881.1"/>
    </source>
</evidence>
<evidence type="ECO:0000313" key="6">
    <source>
        <dbReference type="Proteomes" id="UP000256601"/>
    </source>
</evidence>
<gene>
    <name evidence="4" type="ORF">B0I71DRAFT_126772</name>
    <name evidence="3" type="ORF">YALI1_F37435g</name>
</gene>
<dbReference type="EMBL" id="KZ858949">
    <property type="protein sequence ID" value="RDW28837.1"/>
    <property type="molecule type" value="Genomic_DNA"/>
</dbReference>
<feature type="transmembrane region" description="Helical" evidence="2">
    <location>
        <begin position="199"/>
        <end position="220"/>
    </location>
</feature>
<evidence type="ECO:0000256" key="2">
    <source>
        <dbReference type="SAM" id="Phobius"/>
    </source>
</evidence>
<reference evidence="4 6" key="2">
    <citation type="submission" date="2018-07" db="EMBL/GenBank/DDBJ databases">
        <title>Draft Genome Assemblies for Five Robust Yarrowia lipolytica Strains Exhibiting High Lipid Production and Pentose Sugar Utilization and Sugar Alcohol Secretion from Undetoxified Lignocellulosic Biomass Hydrolysates.</title>
        <authorList>
            <consortium name="DOE Joint Genome Institute"/>
            <person name="Walker C."/>
            <person name="Ryu S."/>
            <person name="Na H."/>
            <person name="Zane M."/>
            <person name="LaButti K."/>
            <person name="Lipzen A."/>
            <person name="Haridas S."/>
            <person name="Barry K."/>
            <person name="Grigoriev I.V."/>
            <person name="Quarterman J."/>
            <person name="Slininger P."/>
            <person name="Dien B."/>
            <person name="Trinh C.T."/>
        </authorList>
    </citation>
    <scope>NUCLEOTIDE SEQUENCE [LARGE SCALE GENOMIC DNA]</scope>
    <source>
        <strain evidence="4 6">YB392</strain>
    </source>
</reference>
<feature type="compositionally biased region" description="Low complexity" evidence="1">
    <location>
        <begin position="1"/>
        <end position="11"/>
    </location>
</feature>
<keyword evidence="2" id="KW-0472">Membrane</keyword>
<sequence length="227" mass="25243">MSAPIPQQLLQQPPPMLRNPHLESQRAPQSSQIPQTPQQSPRTLHDPPQQATDFWVLSSNLAANALYCAAFPLLTGLYAARGLSDEPVKPAKWETKLIKFFNTDVEKLNECYSPLVALGFPFFAAYSNSMGILSILWSNWIGLIQIGDDQHMLSLLQGAEQITKGFSWLAGFLSLGTLGIWTYRRQQRRSAQAPGKSRLWLIGAPEVSLAFVSLVFYPLVATPIYCV</sequence>
<keyword evidence="2" id="KW-1133">Transmembrane helix</keyword>
<dbReference type="EMBL" id="CP017558">
    <property type="protein sequence ID" value="AOW07881.1"/>
    <property type="molecule type" value="Genomic_DNA"/>
</dbReference>
<dbReference type="GeneID" id="2908565"/>
<dbReference type="RefSeq" id="XP_506026.1">
    <property type="nucleotide sequence ID" value="XM_506026.1"/>
</dbReference>
<evidence type="ECO:0000256" key="1">
    <source>
        <dbReference type="SAM" id="MobiDB-lite"/>
    </source>
</evidence>
<name>A0A1D8NQH0_YARLL</name>
<dbReference type="Proteomes" id="UP000182444">
    <property type="component" value="Chromosome 1F"/>
</dbReference>
<protein>
    <submittedName>
        <fullName evidence="3">Uncharacterized protein</fullName>
    </submittedName>
</protein>
<organism evidence="3 5">
    <name type="scientific">Yarrowia lipolytica</name>
    <name type="common">Candida lipolytica</name>
    <dbReference type="NCBI Taxonomy" id="4952"/>
    <lineage>
        <taxon>Eukaryota</taxon>
        <taxon>Fungi</taxon>
        <taxon>Dikarya</taxon>
        <taxon>Ascomycota</taxon>
        <taxon>Saccharomycotina</taxon>
        <taxon>Dipodascomycetes</taxon>
        <taxon>Dipodascales</taxon>
        <taxon>Dipodascales incertae sedis</taxon>
        <taxon>Yarrowia</taxon>
    </lineage>
</organism>
<proteinExistence type="predicted"/>
<keyword evidence="2" id="KW-0812">Transmembrane</keyword>
<feature type="transmembrane region" description="Helical" evidence="2">
    <location>
        <begin position="123"/>
        <end position="146"/>
    </location>
</feature>
<feature type="region of interest" description="Disordered" evidence="1">
    <location>
        <begin position="1"/>
        <end position="47"/>
    </location>
</feature>
<dbReference type="KEGG" id="yli:2908565"/>
<accession>A0A1D8NQH0</accession>
<evidence type="ECO:0000313" key="4">
    <source>
        <dbReference type="EMBL" id="RDW28837.1"/>
    </source>
</evidence>
<feature type="compositionally biased region" description="Low complexity" evidence="1">
    <location>
        <begin position="28"/>
        <end position="41"/>
    </location>
</feature>
<feature type="transmembrane region" description="Helical" evidence="2">
    <location>
        <begin position="166"/>
        <end position="183"/>
    </location>
</feature>
<dbReference type="VEuPathDB" id="FungiDB:YALI0_F29887g"/>
<dbReference type="VEuPathDB" id="FungiDB:YALI1_F37435g"/>
<reference evidence="3 5" key="1">
    <citation type="journal article" date="2016" name="PLoS ONE">
        <title>Sequence Assembly of Yarrowia lipolytica Strain W29/CLIB89 Shows Transposable Element Diversity.</title>
        <authorList>
            <person name="Magnan C."/>
            <person name="Yu J."/>
            <person name="Chang I."/>
            <person name="Jahn E."/>
            <person name="Kanomata Y."/>
            <person name="Wu J."/>
            <person name="Zeller M."/>
            <person name="Oakes M."/>
            <person name="Baldi P."/>
            <person name="Sandmeyer S."/>
        </authorList>
    </citation>
    <scope>NUCLEOTIDE SEQUENCE [LARGE SCALE GENOMIC DNA]</scope>
    <source>
        <strain evidence="3">CLIB89</strain>
        <strain evidence="5">CLIB89(W29)</strain>
    </source>
</reference>
<dbReference type="Proteomes" id="UP000256601">
    <property type="component" value="Unassembled WGS sequence"/>
</dbReference>
<evidence type="ECO:0000313" key="5">
    <source>
        <dbReference type="Proteomes" id="UP000182444"/>
    </source>
</evidence>